<sequence length="83" mass="9804">MKILSYKDSMYPEDNRILGIFDDDTDESILNEMVKDEILSSIMAIGRREGFHKQNEMYYHIEYDVPYLGNKLKEDEDDETSMA</sequence>
<proteinExistence type="predicted"/>
<dbReference type="EMBL" id="MN988525">
    <property type="protein sequence ID" value="QIG72635.1"/>
    <property type="molecule type" value="Genomic_DNA"/>
</dbReference>
<dbReference type="Proteomes" id="UP000655883">
    <property type="component" value="Segment"/>
</dbReference>
<gene>
    <name evidence="1" type="ORF">EVB97_077</name>
</gene>
<reference evidence="1 2" key="1">
    <citation type="submission" date="2020-01" db="EMBL/GenBank/DDBJ databases">
        <title>Patterns of diversity and host range of bacteriophage communities associated with bean-nodulatin bacteria.</title>
        <authorList>
            <person name="Vann Cauwenberghe J."/>
            <person name="Santamaria R.I."/>
            <person name="Bustos P."/>
            <person name="Juarez S."/>
            <person name="Gonzalez V."/>
        </authorList>
    </citation>
    <scope>NUCLEOTIDE SEQUENCE [LARGE SCALE GENOMIC DNA]</scope>
    <source>
        <strain evidence="2">RHph</strain>
    </source>
</reference>
<accession>A0A7S5R7P7</accession>
<evidence type="ECO:0000313" key="1">
    <source>
        <dbReference type="EMBL" id="QIG72635.1"/>
    </source>
</evidence>
<evidence type="ECO:0000313" key="2">
    <source>
        <dbReference type="Proteomes" id="UP000655883"/>
    </source>
</evidence>
<organism evidence="1 2">
    <name type="scientific">Rhizobium phage RHph_Y65</name>
    <dbReference type="NCBI Taxonomy" id="2509785"/>
    <lineage>
        <taxon>Viruses</taxon>
        <taxon>Duplodnaviria</taxon>
        <taxon>Heunggongvirae</taxon>
        <taxon>Uroviricota</taxon>
        <taxon>Caudoviricetes</taxon>
        <taxon>Kleczkowskaviridae</taxon>
        <taxon>Cuauhnahuacvirus</taxon>
        <taxon>Cuauhnahuacvirus Y65</taxon>
    </lineage>
</organism>
<name>A0A7S5R7P7_9CAUD</name>
<keyword evidence="2" id="KW-1185">Reference proteome</keyword>
<protein>
    <submittedName>
        <fullName evidence="1">Uncharacterized protein</fullName>
    </submittedName>
</protein>